<dbReference type="PANTHER" id="PTHR40866">
    <property type="entry name" value="BED-TYPE DOMAIN-CONTAINING PROTEIN"/>
    <property type="match status" value="1"/>
</dbReference>
<name>V9G2X1_PHYNI</name>
<dbReference type="AlphaFoldDB" id="V9G2X1"/>
<protein>
    <recommendedName>
        <fullName evidence="2">DUSP domain-containing protein</fullName>
    </recommendedName>
</protein>
<gene>
    <name evidence="3" type="ORF">F443_00061</name>
</gene>
<evidence type="ECO:0000256" key="1">
    <source>
        <dbReference type="SAM" id="MobiDB-lite"/>
    </source>
</evidence>
<feature type="region of interest" description="Disordered" evidence="1">
    <location>
        <begin position="130"/>
        <end position="196"/>
    </location>
</feature>
<evidence type="ECO:0000259" key="2">
    <source>
        <dbReference type="PROSITE" id="PS51283"/>
    </source>
</evidence>
<dbReference type="GO" id="GO:0004843">
    <property type="term" value="F:cysteine-type deubiquitinase activity"/>
    <property type="evidence" value="ECO:0007669"/>
    <property type="project" value="InterPro"/>
</dbReference>
<dbReference type="HOGENOM" id="CLU_021452_0_0_1"/>
<sequence>MKPKVKKRDPLYESPGSPTGDYSPISGGVVKPSSLIVAGMDITTWPIVEISVPAGPLGILLDGSCTDAALLDDFAPVTREGSPGAIEASGSVPQGSVLIGMDKFDFMQPRQTLEEIGTVLREAAHLKRQLRFKVPPQNNHKNPQDDDKSKLIIGPTSSSTDLSEPIGESSNMFSAEAVSPPVQPTNDPLVSPALKTGGPASFVQVTGMEDSPLDSDKRPYVASSTDKVVSVEVPPGSLGLNLDGTVANRAVVLGFVPLSDGSRGALERSGSVSSGAEIVEINGEDVSKESLAGIRERLGCLSGEPRRLSFRLPAPIKLTVQPVPTSATSPVVSPSSAPKARRMSATSMQRMSLIQASLPTYTEDLKLRRRLELQLVMSYDRKELKSKEFWFAIHSEWMNRWALFVGKEGPEPGPISNHELLEPGFDTGEDPNRVVLMRPGLEITKDFRFVTPMVWSLLAALHGPGDAPPIARFALDINSESPEDVNAVLHEAKGQATGLASSLREKCQVAVKYRNFCFVSVEALLSKGVTKIVEAGMGEKIPVDFGLILDDRRFGTEQYQSAFGCYDNPSGPRYHLIFMAPIMDEPGDHLTAKIHLTVIERFLPSLGRSIEKAKFLVLLIGCASHRLNLAVRNFLRPHKAALSEVRQLMRKVRTLNQAAKLRYAKLVSKDQIDSSPPPEYSQTTTTTSRIFYHQGPSSAALEDLLLKLCRVESISKSINPSVLLFWSLVISLMSAKATEMEPFQVEVEYLPALMW</sequence>
<reference evidence="3 4" key="1">
    <citation type="submission" date="2013-11" db="EMBL/GenBank/DDBJ databases">
        <title>The Genome Sequence of Phytophthora parasitica P1569.</title>
        <authorList>
            <consortium name="The Broad Institute Genomics Platform"/>
            <person name="Russ C."/>
            <person name="Tyler B."/>
            <person name="Panabieres F."/>
            <person name="Shan W."/>
            <person name="Tripathy S."/>
            <person name="Grunwald N."/>
            <person name="Machado M."/>
            <person name="Johnson C.S."/>
            <person name="Arredondo F."/>
            <person name="Hong C."/>
            <person name="Coffey M."/>
            <person name="Young S.K."/>
            <person name="Zeng Q."/>
            <person name="Gargeya S."/>
            <person name="Fitzgerald M."/>
            <person name="Abouelleil A."/>
            <person name="Alvarado L."/>
            <person name="Chapman S.B."/>
            <person name="Gainer-Dewar J."/>
            <person name="Goldberg J."/>
            <person name="Griggs A."/>
            <person name="Gujja S."/>
            <person name="Hansen M."/>
            <person name="Howarth C."/>
            <person name="Imamovic A."/>
            <person name="Ireland A."/>
            <person name="Larimer J."/>
            <person name="McCowan C."/>
            <person name="Murphy C."/>
            <person name="Pearson M."/>
            <person name="Poon T.W."/>
            <person name="Priest M."/>
            <person name="Roberts A."/>
            <person name="Saif S."/>
            <person name="Shea T."/>
            <person name="Sykes S."/>
            <person name="Wortman J."/>
            <person name="Nusbaum C."/>
            <person name="Birren B."/>
        </authorList>
    </citation>
    <scope>NUCLEOTIDE SEQUENCE [LARGE SCALE GENOMIC DNA]</scope>
    <source>
        <strain evidence="3 4">P1569</strain>
    </source>
</reference>
<accession>V9G2X1</accession>
<evidence type="ECO:0000313" key="4">
    <source>
        <dbReference type="Proteomes" id="UP000018721"/>
    </source>
</evidence>
<dbReference type="SUPFAM" id="SSF143791">
    <property type="entry name" value="DUSP-like"/>
    <property type="match status" value="1"/>
</dbReference>
<comment type="caution">
    <text evidence="3">The sequence shown here is derived from an EMBL/GenBank/DDBJ whole genome shotgun (WGS) entry which is preliminary data.</text>
</comment>
<dbReference type="SMART" id="SM00695">
    <property type="entry name" value="DUSP"/>
    <property type="match status" value="1"/>
</dbReference>
<proteinExistence type="predicted"/>
<evidence type="ECO:0000313" key="3">
    <source>
        <dbReference type="EMBL" id="ETI57678.1"/>
    </source>
</evidence>
<feature type="domain" description="DUSP" evidence="2">
    <location>
        <begin position="363"/>
        <end position="475"/>
    </location>
</feature>
<dbReference type="Gene3D" id="3.30.2230.10">
    <property type="entry name" value="DUSP-like"/>
    <property type="match status" value="1"/>
</dbReference>
<dbReference type="eggNOG" id="ENOG502SMFW">
    <property type="taxonomic scope" value="Eukaryota"/>
</dbReference>
<feature type="compositionally biased region" description="Polar residues" evidence="1">
    <location>
        <begin position="155"/>
        <end position="173"/>
    </location>
</feature>
<dbReference type="Proteomes" id="UP000018721">
    <property type="component" value="Unassembled WGS sequence"/>
</dbReference>
<feature type="region of interest" description="Disordered" evidence="1">
    <location>
        <begin position="1"/>
        <end position="25"/>
    </location>
</feature>
<organism evidence="3 4">
    <name type="scientific">Phytophthora nicotianae P1569</name>
    <dbReference type="NCBI Taxonomy" id="1317065"/>
    <lineage>
        <taxon>Eukaryota</taxon>
        <taxon>Sar</taxon>
        <taxon>Stramenopiles</taxon>
        <taxon>Oomycota</taxon>
        <taxon>Peronosporomycetes</taxon>
        <taxon>Peronosporales</taxon>
        <taxon>Peronosporaceae</taxon>
        <taxon>Phytophthora</taxon>
    </lineage>
</organism>
<dbReference type="InterPro" id="IPR006615">
    <property type="entry name" value="Pept_C19_DUSP"/>
</dbReference>
<dbReference type="EMBL" id="ANIZ01000013">
    <property type="protein sequence ID" value="ETI57678.1"/>
    <property type="molecule type" value="Genomic_DNA"/>
</dbReference>
<dbReference type="InterPro" id="IPR035927">
    <property type="entry name" value="DUSP-like_sf"/>
</dbReference>
<keyword evidence="4" id="KW-1185">Reference proteome</keyword>
<dbReference type="OrthoDB" id="120377at2759"/>
<dbReference type="Pfam" id="PF06337">
    <property type="entry name" value="DUSP"/>
    <property type="match status" value="1"/>
</dbReference>
<dbReference type="PROSITE" id="PS51283">
    <property type="entry name" value="DUSP"/>
    <property type="match status" value="1"/>
</dbReference>
<dbReference type="PANTHER" id="PTHR40866:SF1">
    <property type="entry name" value="BED-TYPE DOMAIN-CONTAINING PROTEIN"/>
    <property type="match status" value="1"/>
</dbReference>